<evidence type="ECO:0000313" key="2">
    <source>
        <dbReference type="Proteomes" id="UP000250369"/>
    </source>
</evidence>
<dbReference type="RefSeq" id="WP_113036867.1">
    <property type="nucleotide sequence ID" value="NZ_QMFB01000060.1"/>
</dbReference>
<dbReference type="OrthoDB" id="9777383at2"/>
<dbReference type="InterPro" id="IPR000801">
    <property type="entry name" value="Esterase-like"/>
</dbReference>
<dbReference type="PANTHER" id="PTHR48098:SF1">
    <property type="entry name" value="DIACYLGLYCEROL ACYLTRANSFERASE_MYCOLYLTRANSFERASE AG85A"/>
    <property type="match status" value="1"/>
</dbReference>
<accession>A0A329LK65</accession>
<dbReference type="EMBL" id="QMFB01000060">
    <property type="protein sequence ID" value="RAV08331.1"/>
    <property type="molecule type" value="Genomic_DNA"/>
</dbReference>
<organism evidence="1 2">
    <name type="scientific">Paenibacillus contaminans</name>
    <dbReference type="NCBI Taxonomy" id="450362"/>
    <lineage>
        <taxon>Bacteria</taxon>
        <taxon>Bacillati</taxon>
        <taxon>Bacillota</taxon>
        <taxon>Bacilli</taxon>
        <taxon>Bacillales</taxon>
        <taxon>Paenibacillaceae</taxon>
        <taxon>Paenibacillus</taxon>
    </lineage>
</organism>
<sequence>MLPHFVTLHSGALNRRINCAVYLPADYETSPDKRYPTVYLLHGLGGSELDWHFKGNAAETIAYLTRNGELTDSIIVMPSDGGYDRGTFYLDWYDGSGNFGQYFIHDLVPFIDRRFRTFADREHRGIAGLSMGGFGAFLLALRNSELFGAAASISGALALMPDYDAMALTPAWHPSNSARLVGPLDGPYSEAHNLAALAVKALAGANYPALYFDCGTEDYLYAANKWFKSELDKCAYPHRFESFSGEHDWHYFSTHLEKALCFINAFFTGRRDD</sequence>
<dbReference type="AlphaFoldDB" id="A0A329LK65"/>
<dbReference type="Proteomes" id="UP000250369">
    <property type="component" value="Unassembled WGS sequence"/>
</dbReference>
<comment type="caution">
    <text evidence="1">The sequence shown here is derived from an EMBL/GenBank/DDBJ whole genome shotgun (WGS) entry which is preliminary data.</text>
</comment>
<dbReference type="InterPro" id="IPR050583">
    <property type="entry name" value="Mycobacterial_A85_antigen"/>
</dbReference>
<proteinExistence type="predicted"/>
<dbReference type="PANTHER" id="PTHR48098">
    <property type="entry name" value="ENTEROCHELIN ESTERASE-RELATED"/>
    <property type="match status" value="1"/>
</dbReference>
<gene>
    <name evidence="1" type="ORF">DQG23_41195</name>
</gene>
<keyword evidence="2" id="KW-1185">Reference proteome</keyword>
<protein>
    <submittedName>
        <fullName evidence="1">Esterase family protein</fullName>
    </submittedName>
</protein>
<dbReference type="Pfam" id="PF00756">
    <property type="entry name" value="Esterase"/>
    <property type="match status" value="1"/>
</dbReference>
<name>A0A329LK65_9BACL</name>
<dbReference type="SUPFAM" id="SSF53474">
    <property type="entry name" value="alpha/beta-Hydrolases"/>
    <property type="match status" value="1"/>
</dbReference>
<evidence type="ECO:0000313" key="1">
    <source>
        <dbReference type="EMBL" id="RAV08331.1"/>
    </source>
</evidence>
<reference evidence="1 2" key="1">
    <citation type="journal article" date="2009" name="Int. J. Syst. Evol. Microbiol.">
        <title>Paenibacillus contaminans sp. nov., isolated from a contaminated laboratory plate.</title>
        <authorList>
            <person name="Chou J.H."/>
            <person name="Lee J.H."/>
            <person name="Lin M.C."/>
            <person name="Chang P.S."/>
            <person name="Arun A.B."/>
            <person name="Young C.C."/>
            <person name="Chen W.M."/>
        </authorList>
    </citation>
    <scope>NUCLEOTIDE SEQUENCE [LARGE SCALE GENOMIC DNA]</scope>
    <source>
        <strain evidence="1 2">CKOBP-6</strain>
    </source>
</reference>
<dbReference type="InterPro" id="IPR029058">
    <property type="entry name" value="AB_hydrolase_fold"/>
</dbReference>
<dbReference type="Gene3D" id="3.40.50.1820">
    <property type="entry name" value="alpha/beta hydrolase"/>
    <property type="match status" value="1"/>
</dbReference>
<dbReference type="GO" id="GO:0016747">
    <property type="term" value="F:acyltransferase activity, transferring groups other than amino-acyl groups"/>
    <property type="evidence" value="ECO:0007669"/>
    <property type="project" value="TreeGrafter"/>
</dbReference>